<accession>A0A2W7RS57</accession>
<feature type="transmembrane region" description="Helical" evidence="1">
    <location>
        <begin position="99"/>
        <end position="114"/>
    </location>
</feature>
<keyword evidence="1" id="KW-0812">Transmembrane</keyword>
<reference evidence="2 3" key="1">
    <citation type="submission" date="2018-06" db="EMBL/GenBank/DDBJ databases">
        <title>Genomic Encyclopedia of Archaeal and Bacterial Type Strains, Phase II (KMG-II): from individual species to whole genera.</title>
        <authorList>
            <person name="Goeker M."/>
        </authorList>
    </citation>
    <scope>NUCLEOTIDE SEQUENCE [LARGE SCALE GENOMIC DNA]</scope>
    <source>
        <strain evidence="2 3">DSM 22686</strain>
    </source>
</reference>
<proteinExistence type="predicted"/>
<dbReference type="Proteomes" id="UP000249115">
    <property type="component" value="Unassembled WGS sequence"/>
</dbReference>
<comment type="caution">
    <text evidence="2">The sequence shown here is derived from an EMBL/GenBank/DDBJ whole genome shotgun (WGS) entry which is preliminary data.</text>
</comment>
<organism evidence="2 3">
    <name type="scientific">Algoriphagus ratkowskyi</name>
    <dbReference type="NCBI Taxonomy" id="57028"/>
    <lineage>
        <taxon>Bacteria</taxon>
        <taxon>Pseudomonadati</taxon>
        <taxon>Bacteroidota</taxon>
        <taxon>Cytophagia</taxon>
        <taxon>Cytophagales</taxon>
        <taxon>Cyclobacteriaceae</taxon>
        <taxon>Algoriphagus</taxon>
    </lineage>
</organism>
<feature type="transmembrane region" description="Helical" evidence="1">
    <location>
        <begin position="68"/>
        <end position="87"/>
    </location>
</feature>
<keyword evidence="1" id="KW-1133">Transmembrane helix</keyword>
<dbReference type="EMBL" id="QKZU01000001">
    <property type="protein sequence ID" value="PZX61340.1"/>
    <property type="molecule type" value="Genomic_DNA"/>
</dbReference>
<dbReference type="AlphaFoldDB" id="A0A2W7RS57"/>
<gene>
    <name evidence="2" type="ORF">LV84_00328</name>
</gene>
<keyword evidence="1" id="KW-0472">Membrane</keyword>
<name>A0A2W7RS57_9BACT</name>
<protein>
    <submittedName>
        <fullName evidence="2">Uncharacterized protein</fullName>
    </submittedName>
</protein>
<feature type="transmembrane region" description="Helical" evidence="1">
    <location>
        <begin position="9"/>
        <end position="26"/>
    </location>
</feature>
<evidence type="ECO:0000313" key="3">
    <source>
        <dbReference type="Proteomes" id="UP000249115"/>
    </source>
</evidence>
<evidence type="ECO:0000313" key="2">
    <source>
        <dbReference type="EMBL" id="PZX61340.1"/>
    </source>
</evidence>
<evidence type="ECO:0000256" key="1">
    <source>
        <dbReference type="SAM" id="Phobius"/>
    </source>
</evidence>
<feature type="transmembrane region" description="Helical" evidence="1">
    <location>
        <begin position="38"/>
        <end position="56"/>
    </location>
</feature>
<sequence length="126" mass="14928">MIKKNYKRVVLILLLFILAFLLVNYYRPFKAKHGFFDFGLADSGSGMISIVIVYFFLSKKSMSFLESLKLACLIFSLYLTQEILSYFSPFIGTFDVKDLLYYFFGLVIVFYFDIRKREVFPEEKMH</sequence>